<proteinExistence type="predicted"/>
<organism evidence="1 2">
    <name type="scientific">Synechococcus phage S-SM1</name>
    <dbReference type="NCBI Taxonomy" id="444859"/>
    <lineage>
        <taxon>Viruses</taxon>
        <taxon>Duplodnaviria</taxon>
        <taxon>Heunggongvirae</taxon>
        <taxon>Uroviricota</taxon>
        <taxon>Caudoviricetes</taxon>
        <taxon>Pantevenvirales</taxon>
        <taxon>Kyanoviridae</taxon>
        <taxon>Thetisvirus</taxon>
        <taxon>Thetisvirus ssm1</taxon>
    </lineage>
</organism>
<protein>
    <submittedName>
        <fullName evidence="1">Uncharacterized protein</fullName>
    </submittedName>
</protein>
<accession>E3SI16</accession>
<dbReference type="GeneID" id="10327619"/>
<sequence length="69" mass="7764">MIDPITVEDYKLVSDEFFQKFNYAAERMGPGPHKAEDVLKVMEALTGAVLKDRVKDKVGPFGFNKKTDS</sequence>
<gene>
    <name evidence="1" type="ORF">SSM1_004</name>
</gene>
<evidence type="ECO:0000313" key="2">
    <source>
        <dbReference type="Proteomes" id="UP000006523"/>
    </source>
</evidence>
<evidence type="ECO:0000313" key="1">
    <source>
        <dbReference type="EMBL" id="ADO97341.1"/>
    </source>
</evidence>
<keyword evidence="2" id="KW-1185">Reference proteome</keyword>
<reference evidence="1 2" key="1">
    <citation type="journal article" date="2010" name="Environ. Microbiol.">
        <title>Genomic analysis of oceanic cyanobacterial myoviruses compared with T4-like myoviruses from diverse hosts and environments.</title>
        <authorList>
            <person name="Sullivan M.B."/>
            <person name="Huang K.H."/>
            <person name="Ignacio-Espinoza J.C."/>
            <person name="Berlin A.M."/>
            <person name="Kelly L."/>
            <person name="Weigele P.R."/>
            <person name="DeFrancesco A.S."/>
            <person name="Kern S.E."/>
            <person name="Thompson L.R."/>
            <person name="Young S."/>
            <person name="Yandava C."/>
            <person name="Fu R."/>
            <person name="Krastins B."/>
            <person name="Chase M."/>
            <person name="Sarracino D."/>
            <person name="Osburne M.S."/>
            <person name="Henn M.R."/>
            <person name="Chisholm S.W."/>
        </authorList>
    </citation>
    <scope>NUCLEOTIDE SEQUENCE [LARGE SCALE GENOMIC DNA]</scope>
    <source>
        <strain evidence="1">6501-1</strain>
    </source>
</reference>
<dbReference type="KEGG" id="vg:10327619"/>
<dbReference type="Proteomes" id="UP000006523">
    <property type="component" value="Segment"/>
</dbReference>
<dbReference type="OrthoDB" id="24996at10239"/>
<dbReference type="RefSeq" id="YP_004322900.1">
    <property type="nucleotide sequence ID" value="NC_015282.1"/>
</dbReference>
<dbReference type="EMBL" id="GU071094">
    <property type="protein sequence ID" value="ADO97341.1"/>
    <property type="molecule type" value="Genomic_DNA"/>
</dbReference>
<name>E3SI16_9CAUD</name>